<feature type="compositionally biased region" description="Polar residues" evidence="1">
    <location>
        <begin position="82"/>
        <end position="99"/>
    </location>
</feature>
<evidence type="ECO:0000256" key="1">
    <source>
        <dbReference type="SAM" id="MobiDB-lite"/>
    </source>
</evidence>
<organism evidence="2 3">
    <name type="scientific">Rhizoctonia solani</name>
    <dbReference type="NCBI Taxonomy" id="456999"/>
    <lineage>
        <taxon>Eukaryota</taxon>
        <taxon>Fungi</taxon>
        <taxon>Dikarya</taxon>
        <taxon>Basidiomycota</taxon>
        <taxon>Agaricomycotina</taxon>
        <taxon>Agaricomycetes</taxon>
        <taxon>Cantharellales</taxon>
        <taxon>Ceratobasidiaceae</taxon>
        <taxon>Rhizoctonia</taxon>
    </lineage>
</organism>
<dbReference type="EMBL" id="CYGV01001382">
    <property type="protein sequence ID" value="CUA73442.1"/>
    <property type="molecule type" value="Genomic_DNA"/>
</dbReference>
<proteinExistence type="predicted"/>
<gene>
    <name evidence="2" type="ORF">RSOLAG22IIIB_10791</name>
</gene>
<keyword evidence="3" id="KW-1185">Reference proteome</keyword>
<feature type="region of interest" description="Disordered" evidence="1">
    <location>
        <begin position="1"/>
        <end position="103"/>
    </location>
</feature>
<name>A0A0K6G5D2_9AGAM</name>
<dbReference type="AlphaFoldDB" id="A0A0K6G5D2"/>
<protein>
    <submittedName>
        <fullName evidence="2">Uncharacterized protein</fullName>
    </submittedName>
</protein>
<evidence type="ECO:0000313" key="2">
    <source>
        <dbReference type="EMBL" id="CUA73442.1"/>
    </source>
</evidence>
<sequence length="715" mass="79042">MGCNSSKAFKEKNAPSGVVSDAASSTVVDTRSPFKEPSNPSKEKSPPSSLSSSEKPTPNKVTPTKKGYEYTSYPRGGGSQAPPRTNYSTYSTPKRTANPVTDPVYLSPPTTYYGWSSDGGSGGGSGYGGGSCGGDSGGSGGGDSVTLYMLECRSLKALRAISPPPWPMSDTHMVLENDFAPKEWYQITAPHLIPKFERVHFWDGVSDDPPHLVWRTDFTTNPYVLPAPGGSRYFKFPVKTAEGVFNTALNPIWHTIAPLIIELFEGNGIRYSSLKGVRFATYDNEMKKSLSPITLWIATQPGTTTPQQCRDISPAILRILEENGVKGVVIEWYEAAVKELASLMRIVDETDPTYTVRRPLTAAIGLPIASKNAQGSLGFYFHVNKDRNGDPSDEVMGVTCKHILKNTKTRYQHASRDVGQASEQIRACGMKRFQQLLTDSGDLIGSKLDEIIRLAAEVVRLSNTPQSERDERALKKKVDKLNEMKEENAKVEKWLKDVTVNFSDMDRRNIGYSHWAPPISTDIDDNNFTLDIGTFALYGSKFKDVFRGNLVDLGNKWTPSELNAMFWPNPAGRSGAKFATNMLHHIMGVVEKEHMATPNDIDENGDTSYTVGKNGNTTHLTIGRYNGLDAYICNEFGRKSIEACIYNWNKRIGSFSGYGDSGSLVWTREGKMLGLIHSGEPKGFSNHVTYATPAWWLINQILLRYPYADFGRTTW</sequence>
<dbReference type="Proteomes" id="UP000044841">
    <property type="component" value="Unassembled WGS sequence"/>
</dbReference>
<reference evidence="2 3" key="1">
    <citation type="submission" date="2015-07" db="EMBL/GenBank/DDBJ databases">
        <authorList>
            <person name="Noorani M."/>
        </authorList>
    </citation>
    <scope>NUCLEOTIDE SEQUENCE [LARGE SCALE GENOMIC DNA]</scope>
    <source>
        <strain evidence="2">BBA 69670</strain>
    </source>
</reference>
<feature type="compositionally biased region" description="Low complexity" evidence="1">
    <location>
        <begin position="16"/>
        <end position="65"/>
    </location>
</feature>
<accession>A0A0K6G5D2</accession>
<evidence type="ECO:0000313" key="3">
    <source>
        <dbReference type="Proteomes" id="UP000044841"/>
    </source>
</evidence>